<keyword evidence="2" id="KW-1185">Reference proteome</keyword>
<dbReference type="Gramene" id="Solyc04g080280.3.1">
    <property type="protein sequence ID" value="Solyc04g080280.3.1.1"/>
    <property type="gene ID" value="Solyc04g080280.3"/>
</dbReference>
<dbReference type="EnsemblPlants" id="Solyc04g080280.3.1">
    <property type="protein sequence ID" value="Solyc04g080280.3.1.1"/>
    <property type="gene ID" value="Solyc04g080280.3"/>
</dbReference>
<reference evidence="1" key="2">
    <citation type="submission" date="2019-01" db="UniProtKB">
        <authorList>
            <consortium name="EnsemblPlants"/>
        </authorList>
    </citation>
    <scope>IDENTIFICATION</scope>
    <source>
        <strain evidence="1">cv. Heinz 1706</strain>
    </source>
</reference>
<dbReference type="AlphaFoldDB" id="A0A3Q7GB46"/>
<protein>
    <submittedName>
        <fullName evidence="1">Uncharacterized protein</fullName>
    </submittedName>
</protein>
<accession>A0A3Q7GB46</accession>
<organism evidence="1">
    <name type="scientific">Solanum lycopersicum</name>
    <name type="common">Tomato</name>
    <name type="synonym">Lycopersicon esculentum</name>
    <dbReference type="NCBI Taxonomy" id="4081"/>
    <lineage>
        <taxon>Eukaryota</taxon>
        <taxon>Viridiplantae</taxon>
        <taxon>Streptophyta</taxon>
        <taxon>Embryophyta</taxon>
        <taxon>Tracheophyta</taxon>
        <taxon>Spermatophyta</taxon>
        <taxon>Magnoliopsida</taxon>
        <taxon>eudicotyledons</taxon>
        <taxon>Gunneridae</taxon>
        <taxon>Pentapetalae</taxon>
        <taxon>asterids</taxon>
        <taxon>lamiids</taxon>
        <taxon>Solanales</taxon>
        <taxon>Solanaceae</taxon>
        <taxon>Solanoideae</taxon>
        <taxon>Solaneae</taxon>
        <taxon>Solanum</taxon>
        <taxon>Solanum subgen. Lycopersicon</taxon>
    </lineage>
</organism>
<evidence type="ECO:0000313" key="1">
    <source>
        <dbReference type="EnsemblPlants" id="Solyc04g080280.3.1.1"/>
    </source>
</evidence>
<name>A0A3Q7GB46_SOLLC</name>
<proteinExistence type="predicted"/>
<reference evidence="1" key="1">
    <citation type="journal article" date="2012" name="Nature">
        <title>The tomato genome sequence provides insights into fleshy fruit evolution.</title>
        <authorList>
            <consortium name="Tomato Genome Consortium"/>
        </authorList>
    </citation>
    <scope>NUCLEOTIDE SEQUENCE [LARGE SCALE GENOMIC DNA]</scope>
    <source>
        <strain evidence="1">cv. Heinz 1706</strain>
    </source>
</reference>
<evidence type="ECO:0000313" key="2">
    <source>
        <dbReference type="Proteomes" id="UP000004994"/>
    </source>
</evidence>
<dbReference type="Proteomes" id="UP000004994">
    <property type="component" value="Chromosome 4"/>
</dbReference>
<dbReference type="InParanoid" id="A0A3Q7GB46"/>
<sequence>MLSGVPPCGGECCSVDAWMFYLVRSSFVCAVAAVEVEDLKMRLLLLEVKSFWSHCWVVPVTFGNTQLLTPKLVAVACLNLSCASLTQYGSLVILLLIYCTQSCSR</sequence>